<dbReference type="InterPro" id="IPR036397">
    <property type="entry name" value="RNaseH_sf"/>
</dbReference>
<evidence type="ECO:0000313" key="3">
    <source>
        <dbReference type="Proteomes" id="UP001597301"/>
    </source>
</evidence>
<dbReference type="PANTHER" id="PTHR35004:SF6">
    <property type="entry name" value="TRANSPOSASE"/>
    <property type="match status" value="1"/>
</dbReference>
<gene>
    <name evidence="2" type="primary">istA</name>
    <name evidence="2" type="ORF">ACFSCZ_05940</name>
</gene>
<feature type="domain" description="Integrase catalytic" evidence="1">
    <location>
        <begin position="70"/>
        <end position="244"/>
    </location>
</feature>
<reference evidence="3" key="1">
    <citation type="journal article" date="2019" name="Int. J. Syst. Evol. Microbiol.">
        <title>The Global Catalogue of Microorganisms (GCM) 10K type strain sequencing project: providing services to taxonomists for standard genome sequencing and annotation.</title>
        <authorList>
            <consortium name="The Broad Institute Genomics Platform"/>
            <consortium name="The Broad Institute Genome Sequencing Center for Infectious Disease"/>
            <person name="Wu L."/>
            <person name="Ma J."/>
        </authorList>
    </citation>
    <scope>NUCLEOTIDE SEQUENCE [LARGE SCALE GENOMIC DNA]</scope>
    <source>
        <strain evidence="3">CGMCC 1.12295</strain>
    </source>
</reference>
<dbReference type="Pfam" id="PF00665">
    <property type="entry name" value="rve"/>
    <property type="match status" value="1"/>
</dbReference>
<sequence>MPKKQTRPNRKSKLDPYKDYIKQRIEEGTTNCEVLFDELKERGYTGKKTILKDFIQPYRKASGKQGIPRYETDPGEQAQVDWMDCGIQDMDGVWKRTYGFIMTMSFSRKRFLCFTLDMKMDTFLRCMVRAFEYYGGFPRKVLFGNMKTVVQQRLKKKVVLTSEFNDFAFYYGFQVDLCQPGKPRTKGKVENSVKYVRSNFLQRKHDSSLEAWNRDALHWLETVANAKPNQTTGVHPMSDLKRKVANCSR</sequence>
<accession>A0ABW4KEM5</accession>
<name>A0ABW4KEM5_9BACI</name>
<dbReference type="SUPFAM" id="SSF53098">
    <property type="entry name" value="Ribonuclease H-like"/>
    <property type="match status" value="1"/>
</dbReference>
<dbReference type="NCBIfam" id="NF033546">
    <property type="entry name" value="transpos_IS21"/>
    <property type="match status" value="1"/>
</dbReference>
<protein>
    <submittedName>
        <fullName evidence="2">IS21 family transposase</fullName>
    </submittedName>
</protein>
<dbReference type="InterPro" id="IPR001584">
    <property type="entry name" value="Integrase_cat-core"/>
</dbReference>
<organism evidence="2 3">
    <name type="scientific">Siminovitchia sediminis</name>
    <dbReference type="NCBI Taxonomy" id="1274353"/>
    <lineage>
        <taxon>Bacteria</taxon>
        <taxon>Bacillati</taxon>
        <taxon>Bacillota</taxon>
        <taxon>Bacilli</taxon>
        <taxon>Bacillales</taxon>
        <taxon>Bacillaceae</taxon>
        <taxon>Siminovitchia</taxon>
    </lineage>
</organism>
<keyword evidence="3" id="KW-1185">Reference proteome</keyword>
<dbReference type="InterPro" id="IPR012337">
    <property type="entry name" value="RNaseH-like_sf"/>
</dbReference>
<evidence type="ECO:0000313" key="2">
    <source>
        <dbReference type="EMBL" id="MFD1706297.1"/>
    </source>
</evidence>
<dbReference type="PROSITE" id="PS50994">
    <property type="entry name" value="INTEGRASE"/>
    <property type="match status" value="1"/>
</dbReference>
<dbReference type="Gene3D" id="3.30.420.10">
    <property type="entry name" value="Ribonuclease H-like superfamily/Ribonuclease H"/>
    <property type="match status" value="1"/>
</dbReference>
<dbReference type="Proteomes" id="UP001597301">
    <property type="component" value="Unassembled WGS sequence"/>
</dbReference>
<dbReference type="PANTHER" id="PTHR35004">
    <property type="entry name" value="TRANSPOSASE RV3428C-RELATED"/>
    <property type="match status" value="1"/>
</dbReference>
<dbReference type="RefSeq" id="WP_380772989.1">
    <property type="nucleotide sequence ID" value="NZ_JBHUEO010000012.1"/>
</dbReference>
<dbReference type="EMBL" id="JBHUEO010000012">
    <property type="protein sequence ID" value="MFD1706297.1"/>
    <property type="molecule type" value="Genomic_DNA"/>
</dbReference>
<comment type="caution">
    <text evidence="2">The sequence shown here is derived from an EMBL/GenBank/DDBJ whole genome shotgun (WGS) entry which is preliminary data.</text>
</comment>
<proteinExistence type="predicted"/>
<evidence type="ECO:0000259" key="1">
    <source>
        <dbReference type="PROSITE" id="PS50994"/>
    </source>
</evidence>